<name>A0A382PKR4_9ZZZZ</name>
<reference evidence="2" key="1">
    <citation type="submission" date="2018-05" db="EMBL/GenBank/DDBJ databases">
        <authorList>
            <person name="Lanie J.A."/>
            <person name="Ng W.-L."/>
            <person name="Kazmierczak K.M."/>
            <person name="Andrzejewski T.M."/>
            <person name="Davidsen T.M."/>
            <person name="Wayne K.J."/>
            <person name="Tettelin H."/>
            <person name="Glass J.I."/>
            <person name="Rusch D."/>
            <person name="Podicherti R."/>
            <person name="Tsui H.-C.T."/>
            <person name="Winkler M.E."/>
        </authorList>
    </citation>
    <scope>NUCLEOTIDE SEQUENCE</scope>
</reference>
<sequence length="50" mass="5472">MAKSKSAGILGSVQTSKKKTSMGGNHTMIKTSSMNKHKRANYKKYRGQGK</sequence>
<feature type="compositionally biased region" description="Basic residues" evidence="1">
    <location>
        <begin position="35"/>
        <end position="50"/>
    </location>
</feature>
<protein>
    <submittedName>
        <fullName evidence="2">Uncharacterized protein</fullName>
    </submittedName>
</protein>
<dbReference type="AlphaFoldDB" id="A0A382PKR4"/>
<evidence type="ECO:0000256" key="1">
    <source>
        <dbReference type="SAM" id="MobiDB-lite"/>
    </source>
</evidence>
<gene>
    <name evidence="2" type="ORF">METZ01_LOCUS326828</name>
</gene>
<accession>A0A382PKR4</accession>
<feature type="region of interest" description="Disordered" evidence="1">
    <location>
        <begin position="1"/>
        <end position="50"/>
    </location>
</feature>
<dbReference type="EMBL" id="UINC01108114">
    <property type="protein sequence ID" value="SVC73974.1"/>
    <property type="molecule type" value="Genomic_DNA"/>
</dbReference>
<feature type="compositionally biased region" description="Polar residues" evidence="1">
    <location>
        <begin position="22"/>
        <end position="34"/>
    </location>
</feature>
<evidence type="ECO:0000313" key="2">
    <source>
        <dbReference type="EMBL" id="SVC73974.1"/>
    </source>
</evidence>
<organism evidence="2">
    <name type="scientific">marine metagenome</name>
    <dbReference type="NCBI Taxonomy" id="408172"/>
    <lineage>
        <taxon>unclassified sequences</taxon>
        <taxon>metagenomes</taxon>
        <taxon>ecological metagenomes</taxon>
    </lineage>
</organism>
<proteinExistence type="predicted"/>